<accession>A0ABY5YEC4</accession>
<sequence>MQRFWRSVFWALVFGLGLGVVRAGGAGALPPVPGPRTVPVIVMNFSAGDPDGVFVCQDGSTVFIEQVGFTEQVGDTLRLTRRGEVYSNGQVLWKAGANQSYRLTLGQSVPLICRSTTSRDAALVPGGIQNYRCSNAVSLAVVPFPEAVAVTSFQAGQRPDIAGLLPRIRSASGVQYQNSEWTWLTGGQMGTLIFHGNTVAQGCRLE</sequence>
<dbReference type="RefSeq" id="WP_260559710.1">
    <property type="nucleotide sequence ID" value="NZ_BAABEC010000166.1"/>
</dbReference>
<name>A0ABY5YEC4_9DEIO</name>
<dbReference type="SUPFAM" id="SSF141488">
    <property type="entry name" value="YdhA-like"/>
    <property type="match status" value="1"/>
</dbReference>
<gene>
    <name evidence="1" type="ORF">N0D28_11785</name>
</gene>
<keyword evidence="2" id="KW-1185">Reference proteome</keyword>
<protein>
    <submittedName>
        <fullName evidence="1">MliC family protein</fullName>
    </submittedName>
</protein>
<organism evidence="1 2">
    <name type="scientific">Deinococcus rubellus</name>
    <dbReference type="NCBI Taxonomy" id="1889240"/>
    <lineage>
        <taxon>Bacteria</taxon>
        <taxon>Thermotogati</taxon>
        <taxon>Deinococcota</taxon>
        <taxon>Deinococci</taxon>
        <taxon>Deinococcales</taxon>
        <taxon>Deinococcaceae</taxon>
        <taxon>Deinococcus</taxon>
    </lineage>
</organism>
<dbReference type="Gene3D" id="2.40.128.200">
    <property type="match status" value="1"/>
</dbReference>
<dbReference type="InterPro" id="IPR036328">
    <property type="entry name" value="MliC_sf"/>
</dbReference>
<reference evidence="1" key="1">
    <citation type="submission" date="2022-09" db="EMBL/GenBank/DDBJ databases">
        <title>genome sequence of Deinococcus rubellus.</title>
        <authorList>
            <person name="Srinivasan S."/>
        </authorList>
    </citation>
    <scope>NUCLEOTIDE SEQUENCE</scope>
    <source>
        <strain evidence="1">Ant6</strain>
    </source>
</reference>
<evidence type="ECO:0000313" key="2">
    <source>
        <dbReference type="Proteomes" id="UP001060261"/>
    </source>
</evidence>
<evidence type="ECO:0000313" key="1">
    <source>
        <dbReference type="EMBL" id="UWX63422.1"/>
    </source>
</evidence>
<dbReference type="EMBL" id="CP104213">
    <property type="protein sequence ID" value="UWX63422.1"/>
    <property type="molecule type" value="Genomic_DNA"/>
</dbReference>
<dbReference type="Proteomes" id="UP001060261">
    <property type="component" value="Chromosome"/>
</dbReference>
<proteinExistence type="predicted"/>